<dbReference type="EMBL" id="MFJZ01000011">
    <property type="protein sequence ID" value="OGG30634.1"/>
    <property type="molecule type" value="Genomic_DNA"/>
</dbReference>
<feature type="region of interest" description="Disordered" evidence="1">
    <location>
        <begin position="26"/>
        <end position="48"/>
    </location>
</feature>
<keyword evidence="2" id="KW-0732">Signal</keyword>
<gene>
    <name evidence="3" type="ORF">A2973_05525</name>
</gene>
<name>A0A1F6B116_9BACT</name>
<sequence length="288" mass="31338">MKRVYWKFFVTACLVVLGLVTRSVSAVSPTPTPSGILIPDKASTTSSDTTKKIEDLKERLATKVTQLRQQERRAVFGTVKSTSISTFTVETKTKDVKIELTDDMKVIQYLKGKRTVLSSDDIEKGDTVVVFGVYDTTLDLLKGSVVFIQNAIPTRVWGLVTSVDREEFTMTVASVTNQTYVVDIEKSTKAFWWDKDKKAIAKSGFSKITVGDTVHIIGTPVPKKEQRVSADRILSTGNITGAPTTQPTSPPASPQPTQTREASGGASPTATKKPTLTPTKKPTVTPTP</sequence>
<dbReference type="AlphaFoldDB" id="A0A1F6B116"/>
<feature type="region of interest" description="Disordered" evidence="1">
    <location>
        <begin position="237"/>
        <end position="288"/>
    </location>
</feature>
<feature type="chain" id="PRO_5009523037" description="DUF5666 domain-containing protein" evidence="2">
    <location>
        <begin position="27"/>
        <end position="288"/>
    </location>
</feature>
<feature type="signal peptide" evidence="2">
    <location>
        <begin position="1"/>
        <end position="26"/>
    </location>
</feature>
<comment type="caution">
    <text evidence="3">The sequence shown here is derived from an EMBL/GenBank/DDBJ whole genome shotgun (WGS) entry which is preliminary data.</text>
</comment>
<protein>
    <recommendedName>
        <fullName evidence="5">DUF5666 domain-containing protein</fullName>
    </recommendedName>
</protein>
<dbReference type="STRING" id="1798396.A2973_05525"/>
<evidence type="ECO:0000313" key="3">
    <source>
        <dbReference type="EMBL" id="OGG30634.1"/>
    </source>
</evidence>
<organism evidence="3 4">
    <name type="scientific">Candidatus Gottesmanbacteria bacterium RIFCSPLOWO2_01_FULL_49_10</name>
    <dbReference type="NCBI Taxonomy" id="1798396"/>
    <lineage>
        <taxon>Bacteria</taxon>
        <taxon>Candidatus Gottesmaniibacteriota</taxon>
    </lineage>
</organism>
<dbReference type="Proteomes" id="UP000176409">
    <property type="component" value="Unassembled WGS sequence"/>
</dbReference>
<evidence type="ECO:0000256" key="1">
    <source>
        <dbReference type="SAM" id="MobiDB-lite"/>
    </source>
</evidence>
<evidence type="ECO:0008006" key="5">
    <source>
        <dbReference type="Google" id="ProtNLM"/>
    </source>
</evidence>
<accession>A0A1F6B116</accession>
<evidence type="ECO:0000313" key="4">
    <source>
        <dbReference type="Proteomes" id="UP000176409"/>
    </source>
</evidence>
<proteinExistence type="predicted"/>
<reference evidence="3 4" key="1">
    <citation type="journal article" date="2016" name="Nat. Commun.">
        <title>Thousands of microbial genomes shed light on interconnected biogeochemical processes in an aquifer system.</title>
        <authorList>
            <person name="Anantharaman K."/>
            <person name="Brown C.T."/>
            <person name="Hug L.A."/>
            <person name="Sharon I."/>
            <person name="Castelle C.J."/>
            <person name="Probst A.J."/>
            <person name="Thomas B.C."/>
            <person name="Singh A."/>
            <person name="Wilkins M.J."/>
            <person name="Karaoz U."/>
            <person name="Brodie E.L."/>
            <person name="Williams K.H."/>
            <person name="Hubbard S.S."/>
            <person name="Banfield J.F."/>
        </authorList>
    </citation>
    <scope>NUCLEOTIDE SEQUENCE [LARGE SCALE GENOMIC DNA]</scope>
</reference>
<evidence type="ECO:0000256" key="2">
    <source>
        <dbReference type="SAM" id="SignalP"/>
    </source>
</evidence>
<feature type="compositionally biased region" description="Low complexity" evidence="1">
    <location>
        <begin position="268"/>
        <end position="288"/>
    </location>
</feature>